<evidence type="ECO:0000313" key="2">
    <source>
        <dbReference type="Proteomes" id="UP000029024"/>
    </source>
</evidence>
<comment type="caution">
    <text evidence="1">The sequence shown here is derived from an EMBL/GenBank/DDBJ whole genome shotgun (WGS) entry which is preliminary data.</text>
</comment>
<accession>A0A087BFG5</accession>
<sequence>MAKNRISVDFNPKFFDEILNSAGVKSLTMLAANRALAYARASAPVDTGAYRDDLGIEEVKREHRTTVMVVGHDPKTLLVEAQTGNLVKALKKARV</sequence>
<evidence type="ECO:0008006" key="3">
    <source>
        <dbReference type="Google" id="ProtNLM"/>
    </source>
</evidence>
<dbReference type="EMBL" id="JGZA01000015">
    <property type="protein sequence ID" value="KFI69765.1"/>
    <property type="molecule type" value="Genomic_DNA"/>
</dbReference>
<evidence type="ECO:0000313" key="1">
    <source>
        <dbReference type="EMBL" id="KFI69765.1"/>
    </source>
</evidence>
<organism evidence="1 2">
    <name type="scientific">Bifidobacterium longum subsp. suis</name>
    <dbReference type="NCBI Taxonomy" id="1695"/>
    <lineage>
        <taxon>Bacteria</taxon>
        <taxon>Bacillati</taxon>
        <taxon>Actinomycetota</taxon>
        <taxon>Actinomycetes</taxon>
        <taxon>Bifidobacteriales</taxon>
        <taxon>Bifidobacteriaceae</taxon>
        <taxon>Bifidobacterium</taxon>
    </lineage>
</organism>
<reference evidence="1 2" key="1">
    <citation type="submission" date="2014-03" db="EMBL/GenBank/DDBJ databases">
        <title>Genomics of Bifidobacteria.</title>
        <authorList>
            <person name="Ventura M."/>
            <person name="Milani C."/>
            <person name="Lugli G.A."/>
        </authorList>
    </citation>
    <scope>NUCLEOTIDE SEQUENCE [LARGE SCALE GENOMIC DNA]</scope>
    <source>
        <strain evidence="1 2">LMG 21814</strain>
    </source>
</reference>
<gene>
    <name evidence="1" type="ORF">BLSS_0066</name>
</gene>
<protein>
    <recommendedName>
        <fullName evidence="3">HK97 gp10 family phage protein</fullName>
    </recommendedName>
</protein>
<name>A0A087BFG5_BIFLN</name>
<dbReference type="Proteomes" id="UP000029024">
    <property type="component" value="Unassembled WGS sequence"/>
</dbReference>
<proteinExistence type="predicted"/>
<dbReference type="RefSeq" id="WP_032683771.1">
    <property type="nucleotide sequence ID" value="NZ_JGZA01000015.1"/>
</dbReference>
<dbReference type="AlphaFoldDB" id="A0A087BFG5"/>